<dbReference type="STRING" id="53345.LIU_07765"/>
<dbReference type="Proteomes" id="UP000252797">
    <property type="component" value="Unassembled WGS sequence"/>
</dbReference>
<name>A0A367CDT9_9ENTE</name>
<organism evidence="2 3">
    <name type="scientific">Enterococcus durans</name>
    <dbReference type="NCBI Taxonomy" id="53345"/>
    <lineage>
        <taxon>Bacteria</taxon>
        <taxon>Bacillati</taxon>
        <taxon>Bacillota</taxon>
        <taxon>Bacilli</taxon>
        <taxon>Lactobacillales</taxon>
        <taxon>Enterococcaceae</taxon>
        <taxon>Enterococcus</taxon>
    </lineage>
</organism>
<keyword evidence="1" id="KW-0812">Transmembrane</keyword>
<feature type="transmembrane region" description="Helical" evidence="1">
    <location>
        <begin position="71"/>
        <end position="90"/>
    </location>
</feature>
<reference evidence="2 3" key="1">
    <citation type="submission" date="2015-06" db="EMBL/GenBank/DDBJ databases">
        <title>The Genome Sequence of Enterococcus durans 4EA1.</title>
        <authorList>
            <consortium name="The Broad Institute Genomics Platform"/>
            <consortium name="The Broad Institute Genome Sequencing Center for Infectious Disease"/>
            <person name="Earl A.M."/>
            <person name="Van Tyne D."/>
            <person name="Lebreton F."/>
            <person name="Saavedra J.T."/>
            <person name="Gilmore M.S."/>
            <person name="Manson Mcguire A."/>
            <person name="Clock S."/>
            <person name="Crupain M."/>
            <person name="Rangan U."/>
            <person name="Young S."/>
            <person name="Abouelleil A."/>
            <person name="Cao P."/>
            <person name="Chapman S.B."/>
            <person name="Griggs A."/>
            <person name="Priest M."/>
            <person name="Shea T."/>
            <person name="Wortman J."/>
            <person name="Nusbaum C."/>
            <person name="Birren B."/>
        </authorList>
    </citation>
    <scope>NUCLEOTIDE SEQUENCE [LARGE SCALE GENOMIC DNA]</scope>
    <source>
        <strain evidence="2 3">4EA1</strain>
    </source>
</reference>
<sequence length="123" mass="14169">MEIKLTRKTGFYGMGSPLVLWIDGKKTKSISNNQSITLDVTAPFTMQITFFWLKSPIYTITRPAASYVVKMNLLLLQLYPFLFLASGLSAVYVQQFVYSLVVILVMLVFFFYIKNQAYIIKEE</sequence>
<accession>A0A367CDT9</accession>
<feature type="transmembrane region" description="Helical" evidence="1">
    <location>
        <begin position="96"/>
        <end position="113"/>
    </location>
</feature>
<dbReference type="AlphaFoldDB" id="A0A367CDT9"/>
<comment type="caution">
    <text evidence="2">The sequence shown here is derived from an EMBL/GenBank/DDBJ whole genome shotgun (WGS) entry which is preliminary data.</text>
</comment>
<dbReference type="EMBL" id="LEPB01000004">
    <property type="protein sequence ID" value="RCA10542.1"/>
    <property type="molecule type" value="Genomic_DNA"/>
</dbReference>
<proteinExistence type="predicted"/>
<dbReference type="RefSeq" id="WP_113845542.1">
    <property type="nucleotide sequence ID" value="NZ_LEPB01000004.1"/>
</dbReference>
<protein>
    <submittedName>
        <fullName evidence="2">Uncharacterized protein</fullName>
    </submittedName>
</protein>
<keyword evidence="1" id="KW-0472">Membrane</keyword>
<gene>
    <name evidence="2" type="ORF">EA71_01294</name>
</gene>
<keyword evidence="1" id="KW-1133">Transmembrane helix</keyword>
<evidence type="ECO:0000256" key="1">
    <source>
        <dbReference type="SAM" id="Phobius"/>
    </source>
</evidence>
<evidence type="ECO:0000313" key="2">
    <source>
        <dbReference type="EMBL" id="RCA10542.1"/>
    </source>
</evidence>
<evidence type="ECO:0000313" key="3">
    <source>
        <dbReference type="Proteomes" id="UP000252797"/>
    </source>
</evidence>